<gene>
    <name evidence="2" type="ORF">M501DRAFT_1011901</name>
</gene>
<feature type="region of interest" description="Disordered" evidence="1">
    <location>
        <begin position="243"/>
        <end position="277"/>
    </location>
</feature>
<evidence type="ECO:0008006" key="4">
    <source>
        <dbReference type="Google" id="ProtNLM"/>
    </source>
</evidence>
<keyword evidence="3" id="KW-1185">Reference proteome</keyword>
<dbReference type="EMBL" id="MU006097">
    <property type="protein sequence ID" value="KAF2838324.1"/>
    <property type="molecule type" value="Genomic_DNA"/>
</dbReference>
<feature type="compositionally biased region" description="Polar residues" evidence="1">
    <location>
        <begin position="183"/>
        <end position="192"/>
    </location>
</feature>
<feature type="compositionally biased region" description="Basic and acidic residues" evidence="1">
    <location>
        <begin position="24"/>
        <end position="46"/>
    </location>
</feature>
<evidence type="ECO:0000313" key="2">
    <source>
        <dbReference type="EMBL" id="KAF2838324.1"/>
    </source>
</evidence>
<feature type="compositionally biased region" description="Low complexity" evidence="1">
    <location>
        <begin position="76"/>
        <end position="92"/>
    </location>
</feature>
<dbReference type="Proteomes" id="UP000799429">
    <property type="component" value="Unassembled WGS sequence"/>
</dbReference>
<feature type="compositionally biased region" description="Low complexity" evidence="1">
    <location>
        <begin position="243"/>
        <end position="266"/>
    </location>
</feature>
<feature type="region of interest" description="Disordered" evidence="1">
    <location>
        <begin position="24"/>
        <end position="143"/>
    </location>
</feature>
<dbReference type="OrthoDB" id="5400063at2759"/>
<accession>A0A9P4S9H3</accession>
<sequence length="346" mass="37761">MLPRQQLLQSPRLLATLDEQISDDLSHSQIEQHEGSHVERVLHEPNPRPVTPRAATDPSILLHPHNPLSSQPRNRSPYSRSHLRSHSSSGPLSAPPMARARSLPSVNTSGQLSPLPRLRSSSPLRSPGRPRSPLRSSLDELYPLPMTPTLSGFDIESISEDSVLDITPRPASERSYTGPLQVLSMSHSNSLPRTRRRPASPLHQVTSMPFGSNGPSTPTSATSSPSLLATKFNEAFPMSHYPSSFSSSSVPSTPTSIRSRSPSISSLETIPDSPDAEEAAIEEDNMARLKAAAEAAENGDNFKVEPPRGRSFGFGNRDKRKRWSVCGAERRGDLNLDTIWEDGKDA</sequence>
<protein>
    <recommendedName>
        <fullName evidence="4">Basic proline-rich protein</fullName>
    </recommendedName>
</protein>
<comment type="caution">
    <text evidence="2">The sequence shown here is derived from an EMBL/GenBank/DDBJ whole genome shotgun (WGS) entry which is preliminary data.</text>
</comment>
<proteinExistence type="predicted"/>
<feature type="region of interest" description="Disordered" evidence="1">
    <location>
        <begin position="293"/>
        <end position="317"/>
    </location>
</feature>
<feature type="compositionally biased region" description="Polar residues" evidence="1">
    <location>
        <begin position="203"/>
        <end position="214"/>
    </location>
</feature>
<dbReference type="AlphaFoldDB" id="A0A9P4S9H3"/>
<evidence type="ECO:0000313" key="3">
    <source>
        <dbReference type="Proteomes" id="UP000799429"/>
    </source>
</evidence>
<feature type="compositionally biased region" description="Low complexity" evidence="1">
    <location>
        <begin position="112"/>
        <end position="136"/>
    </location>
</feature>
<feature type="compositionally biased region" description="Low complexity" evidence="1">
    <location>
        <begin position="215"/>
        <end position="224"/>
    </location>
</feature>
<reference evidence="2" key="1">
    <citation type="journal article" date="2020" name="Stud. Mycol.">
        <title>101 Dothideomycetes genomes: a test case for predicting lifestyles and emergence of pathogens.</title>
        <authorList>
            <person name="Haridas S."/>
            <person name="Albert R."/>
            <person name="Binder M."/>
            <person name="Bloem J."/>
            <person name="Labutti K."/>
            <person name="Salamov A."/>
            <person name="Andreopoulos B."/>
            <person name="Baker S."/>
            <person name="Barry K."/>
            <person name="Bills G."/>
            <person name="Bluhm B."/>
            <person name="Cannon C."/>
            <person name="Castanera R."/>
            <person name="Culley D."/>
            <person name="Daum C."/>
            <person name="Ezra D."/>
            <person name="Gonzalez J."/>
            <person name="Henrissat B."/>
            <person name="Kuo A."/>
            <person name="Liang C."/>
            <person name="Lipzen A."/>
            <person name="Lutzoni F."/>
            <person name="Magnuson J."/>
            <person name="Mondo S."/>
            <person name="Nolan M."/>
            <person name="Ohm R."/>
            <person name="Pangilinan J."/>
            <person name="Park H.-J."/>
            <person name="Ramirez L."/>
            <person name="Alfaro M."/>
            <person name="Sun H."/>
            <person name="Tritt A."/>
            <person name="Yoshinaga Y."/>
            <person name="Zwiers L.-H."/>
            <person name="Turgeon B."/>
            <person name="Goodwin S."/>
            <person name="Spatafora J."/>
            <person name="Crous P."/>
            <person name="Grigoriev I."/>
        </authorList>
    </citation>
    <scope>NUCLEOTIDE SEQUENCE</scope>
    <source>
        <strain evidence="2">CBS 101060</strain>
    </source>
</reference>
<name>A0A9P4S9H3_9PEZI</name>
<evidence type="ECO:0000256" key="1">
    <source>
        <dbReference type="SAM" id="MobiDB-lite"/>
    </source>
</evidence>
<organism evidence="2 3">
    <name type="scientific">Patellaria atrata CBS 101060</name>
    <dbReference type="NCBI Taxonomy" id="1346257"/>
    <lineage>
        <taxon>Eukaryota</taxon>
        <taxon>Fungi</taxon>
        <taxon>Dikarya</taxon>
        <taxon>Ascomycota</taxon>
        <taxon>Pezizomycotina</taxon>
        <taxon>Dothideomycetes</taxon>
        <taxon>Dothideomycetes incertae sedis</taxon>
        <taxon>Patellariales</taxon>
        <taxon>Patellariaceae</taxon>
        <taxon>Patellaria</taxon>
    </lineage>
</organism>
<feature type="region of interest" description="Disordered" evidence="1">
    <location>
        <begin position="168"/>
        <end position="224"/>
    </location>
</feature>